<dbReference type="Pfam" id="PF00135">
    <property type="entry name" value="COesterase"/>
    <property type="match status" value="1"/>
</dbReference>
<dbReference type="eggNOG" id="KOG1516">
    <property type="taxonomic scope" value="Eukaryota"/>
</dbReference>
<dbReference type="InterPro" id="IPR019826">
    <property type="entry name" value="Carboxylesterase_B_AS"/>
</dbReference>
<dbReference type="SUPFAM" id="SSF53474">
    <property type="entry name" value="alpha/beta-Hydrolases"/>
    <property type="match status" value="1"/>
</dbReference>
<dbReference type="EMBL" id="JPOX01000054">
    <property type="protein sequence ID" value="KFX41766.1"/>
    <property type="molecule type" value="Genomic_DNA"/>
</dbReference>
<comment type="similarity">
    <text evidence="1 3">Belongs to the type-B carboxylesterase/lipase family.</text>
</comment>
<dbReference type="InterPro" id="IPR050309">
    <property type="entry name" value="Type-B_Carboxylest/Lipase"/>
</dbReference>
<evidence type="ECO:0000256" key="3">
    <source>
        <dbReference type="RuleBase" id="RU361235"/>
    </source>
</evidence>
<protein>
    <recommendedName>
        <fullName evidence="3">Carboxylic ester hydrolase</fullName>
        <ecNumber evidence="3">3.1.1.-</ecNumber>
    </recommendedName>
</protein>
<reference key="1">
    <citation type="journal article" date="2014" name="PLoS Genet.">
        <title>Signature Gene Expression Reveals Novel Clues to the Molecular Mechanisms of Dimorphic Transition in Penicillium marneffei.</title>
        <authorList>
            <person name="Yang E."/>
            <person name="Wang G."/>
            <person name="Cai J."/>
            <person name="Woo P.C."/>
            <person name="Lau S.K."/>
            <person name="Yuen K.-Y."/>
            <person name="Chow W.-N."/>
            <person name="Lin X."/>
        </authorList>
    </citation>
    <scope>NUCLEOTIDE SEQUENCE [LARGE SCALE GENOMIC DNA]</scope>
    <source>
        <strain>PM1</strain>
    </source>
</reference>
<evidence type="ECO:0000259" key="4">
    <source>
        <dbReference type="Pfam" id="PF00135"/>
    </source>
</evidence>
<evidence type="ECO:0000256" key="2">
    <source>
        <dbReference type="ARBA" id="ARBA00022801"/>
    </source>
</evidence>
<dbReference type="HOGENOM" id="CLU_006586_14_1_1"/>
<dbReference type="Gene3D" id="3.40.50.1820">
    <property type="entry name" value="alpha/beta hydrolase"/>
    <property type="match status" value="1"/>
</dbReference>
<keyword evidence="2 3" id="KW-0378">Hydrolase</keyword>
<evidence type="ECO:0000313" key="5">
    <source>
        <dbReference type="EMBL" id="KFX41766.1"/>
    </source>
</evidence>
<sequence length="555" mass="61789">MSGFQNPTGKTRLAVDGLGTVEGLEFAQGVCQFSGIPYGTLSKRWTRSGLQTTWPSGFHDGTKLGPNAPNPTEYNSFPGILPDLPHHPTPIEDELNCLVLNIVSPPNTAGQKLPVLAFIHGGSFLSGGANMSAYDCVNLCSFSVSRGTPAVFVNLNYRVGLGGFLASRAIKADLERDGYEGCGNFGLYDQQIALHWINRYISSFGGDPEQVMIFGESAGGISVCNQIVAKDPPPFQRAITMSGHLNTIFAWSLEQHEKHYRALLTHLKIDPDASDSLEQLRTRSQDEVAGATLTVAGTVIATGNPCLDGNFYADTPGFDNITTPPSWLKGYMVGDVMHEAMIFDQSFKEETFDSLRARLTIHLGEEDADFVLNLYGIHKDLSDDERFVRLEELVSDIYFKAHNWVAARRSNLPQTFAYHFDQRSAFEDDPFKGLAYHAIDLHYIFLNSMERHTPEGKKLAYAMAGHFIDFAYGKDPWTKYADGYSWMRYGPDNKCTVVTESEDEPVRHFSRMQKIIDKGIFQRALEAVDDISTKRYRMGTGYKVPDLSLFMENPC</sequence>
<dbReference type="PROSITE" id="PS00122">
    <property type="entry name" value="CARBOXYLESTERASE_B_1"/>
    <property type="match status" value="1"/>
</dbReference>
<dbReference type="InterPro" id="IPR002018">
    <property type="entry name" value="CarbesteraseB"/>
</dbReference>
<dbReference type="PANTHER" id="PTHR11559">
    <property type="entry name" value="CARBOXYLESTERASE"/>
    <property type="match status" value="1"/>
</dbReference>
<reference evidence="5" key="2">
    <citation type="journal article" date="2014" name="PLoS Genet.">
        <title>Signature gene expression reveals novel clues to the molecular mechanisms of dimorphic transition in Penicillium marneffei.</title>
        <authorList>
            <person name="Yang E."/>
            <person name="Wang G."/>
            <person name="Cai J."/>
            <person name="Woo P.C."/>
            <person name="Lau S.K."/>
            <person name="Yuen K.-Y."/>
            <person name="Chow W.-N."/>
            <person name="Lin X."/>
        </authorList>
    </citation>
    <scope>NUCLEOTIDE SEQUENCE</scope>
    <source>
        <strain evidence="5">PM1</strain>
    </source>
</reference>
<proteinExistence type="inferred from homology"/>
<accession>A0A093V4T9</accession>
<dbReference type="GO" id="GO:0016787">
    <property type="term" value="F:hydrolase activity"/>
    <property type="evidence" value="ECO:0007669"/>
    <property type="project" value="UniProtKB-KW"/>
</dbReference>
<dbReference type="EC" id="3.1.1.-" evidence="3"/>
<evidence type="ECO:0000256" key="1">
    <source>
        <dbReference type="ARBA" id="ARBA00005964"/>
    </source>
</evidence>
<dbReference type="InterPro" id="IPR029058">
    <property type="entry name" value="AB_hydrolase_fold"/>
</dbReference>
<organism evidence="5">
    <name type="scientific">Talaromyces marneffei PM1</name>
    <dbReference type="NCBI Taxonomy" id="1077442"/>
    <lineage>
        <taxon>Eukaryota</taxon>
        <taxon>Fungi</taxon>
        <taxon>Dikarya</taxon>
        <taxon>Ascomycota</taxon>
        <taxon>Pezizomycotina</taxon>
        <taxon>Eurotiomycetes</taxon>
        <taxon>Eurotiomycetidae</taxon>
        <taxon>Eurotiales</taxon>
        <taxon>Trichocomaceae</taxon>
        <taxon>Talaromyces</taxon>
        <taxon>Talaromyces sect. Talaromyces</taxon>
    </lineage>
</organism>
<dbReference type="ESTHER" id="penma-b6qa02">
    <property type="family name" value="Fungal_carboxylesterase_lipase"/>
</dbReference>
<comment type="caution">
    <text evidence="5">The sequence shown here is derived from an EMBL/GenBank/DDBJ whole genome shotgun (WGS) entry which is preliminary data.</text>
</comment>
<dbReference type="AlphaFoldDB" id="A0A093V4T9"/>
<feature type="domain" description="Carboxylesterase type B" evidence="4">
    <location>
        <begin position="19"/>
        <end position="499"/>
    </location>
</feature>
<name>A0A093V4T9_TALMA</name>
<gene>
    <name evidence="5" type="ORF">GQ26_0540280</name>
</gene>